<accession>A0AAW2P0H6</accession>
<dbReference type="AlphaFoldDB" id="A0AAW2P0H6"/>
<feature type="region of interest" description="Disordered" evidence="8">
    <location>
        <begin position="424"/>
        <end position="449"/>
    </location>
</feature>
<reference evidence="11" key="2">
    <citation type="journal article" date="2024" name="Plant">
        <title>Genomic evolution and insights into agronomic trait innovations of Sesamum species.</title>
        <authorList>
            <person name="Miao H."/>
            <person name="Wang L."/>
            <person name="Qu L."/>
            <person name="Liu H."/>
            <person name="Sun Y."/>
            <person name="Le M."/>
            <person name="Wang Q."/>
            <person name="Wei S."/>
            <person name="Zheng Y."/>
            <person name="Lin W."/>
            <person name="Duan Y."/>
            <person name="Cao H."/>
            <person name="Xiong S."/>
            <person name="Wang X."/>
            <person name="Wei L."/>
            <person name="Li C."/>
            <person name="Ma Q."/>
            <person name="Ju M."/>
            <person name="Zhao R."/>
            <person name="Li G."/>
            <person name="Mu C."/>
            <person name="Tian Q."/>
            <person name="Mei H."/>
            <person name="Zhang T."/>
            <person name="Gao T."/>
            <person name="Zhang H."/>
        </authorList>
    </citation>
    <scope>NUCLEOTIDE SEQUENCE</scope>
    <source>
        <strain evidence="11">G01</strain>
    </source>
</reference>
<dbReference type="SUPFAM" id="SSF54928">
    <property type="entry name" value="RNA-binding domain, RBD"/>
    <property type="match status" value="1"/>
</dbReference>
<evidence type="ECO:0000256" key="5">
    <source>
        <dbReference type="ARBA" id="ARBA00023125"/>
    </source>
</evidence>
<feature type="zinc finger region" description="C3H1-type" evidence="7">
    <location>
        <begin position="215"/>
        <end position="242"/>
    </location>
</feature>
<evidence type="ECO:0000256" key="7">
    <source>
        <dbReference type="PROSITE-ProRule" id="PRU00723"/>
    </source>
</evidence>
<dbReference type="GO" id="GO:0003723">
    <property type="term" value="F:RNA binding"/>
    <property type="evidence" value="ECO:0007669"/>
    <property type="project" value="UniProtKB-UniRule"/>
</dbReference>
<dbReference type="CDD" id="cd12458">
    <property type="entry name" value="RRM_AtC3H46_like"/>
    <property type="match status" value="1"/>
</dbReference>
<dbReference type="EMBL" id="JACGWK010000006">
    <property type="protein sequence ID" value="KAL0349379.1"/>
    <property type="molecule type" value="Genomic_DNA"/>
</dbReference>
<dbReference type="SMART" id="SM00356">
    <property type="entry name" value="ZnF_C3H1"/>
    <property type="match status" value="1"/>
</dbReference>
<keyword evidence="3 7" id="KW-0862">Zinc</keyword>
<protein>
    <submittedName>
        <fullName evidence="11">Zinc finger CCCH domain-containing protein 53</fullName>
    </submittedName>
</protein>
<feature type="compositionally biased region" description="Basic and acidic residues" evidence="8">
    <location>
        <begin position="604"/>
        <end position="618"/>
    </location>
</feature>
<dbReference type="GO" id="GO:0003677">
    <property type="term" value="F:DNA binding"/>
    <property type="evidence" value="ECO:0007669"/>
    <property type="project" value="UniProtKB-KW"/>
</dbReference>
<evidence type="ECO:0000313" key="11">
    <source>
        <dbReference type="EMBL" id="KAL0349379.1"/>
    </source>
</evidence>
<dbReference type="PANTHER" id="PTHR24009">
    <property type="entry name" value="RNA-BINDING (RRM/RBD/RNP MOTIFS)"/>
    <property type="match status" value="1"/>
</dbReference>
<keyword evidence="2 7" id="KW-0863">Zinc-finger</keyword>
<sequence>MDAYEATKIVFQRIQTLDPQNASKIMGVLLIQDHGEKEMIRLAFGPESLVHSNSCSSSSAASSRLLGVCLPSPLSIAANQSCSWTNSSSFSSSDFQSPDDLISPSGYNGSSPSAMNSAAAPFYASGEVDLIDELQLQDQLSFLNDSSPPLGPKSSDFFYQQQQDLASSPTENDPLIFPSYPTAAWGGSAAVNGLSHRRSCSVSDICMGSDDLGGGFGWKPCLFYARGYCKNGTSCRFLHGEGGALADGGAVVGSPSKFDMMEQCQDILRSKSTQQQRLAADSQLMATANFPYSPLPANKCMNFLLQQQLPPADSPRALMMGDGMHKFGRARLERGDFGLNCLNPGSRQIYLTFPADSTFKEEDVSNYFSNFGPVQDVRIPYQQKRMFGFVTFDYPETVKLILAKGNPHFVCDARVLVKPYKEKGKIPDKHRKQQQQMERGEFTGCGSPTGLESRDPYDLQLGSRMFYNTQDMLWRRKLEEQADLQQAIELQNRRLMVYSFLMLRGTATTALFPPVQSFRRQHTPRLSSIKTPYHLATAAARKPKKVPIFHNFQTRSTFENGSMGTTTTQAKVIVDQEIQPSANVIEKDKDLKAKNENSNGMEIPPKESDQHERLEHNLPDSPFASPKAAGDYATAFSNNNLETEKGTNNNLITGTSLFSATPSLDMAPFKSCYFQVPRFASGHEAIGM</sequence>
<keyword evidence="1 7" id="KW-0479">Metal-binding</keyword>
<dbReference type="InterPro" id="IPR035979">
    <property type="entry name" value="RBD_domain_sf"/>
</dbReference>
<dbReference type="InterPro" id="IPR034365">
    <property type="entry name" value="AtC3H46-like_RRM"/>
</dbReference>
<dbReference type="Gene3D" id="3.30.70.330">
    <property type="match status" value="1"/>
</dbReference>
<keyword evidence="5" id="KW-0238">DNA-binding</keyword>
<evidence type="ECO:0000256" key="1">
    <source>
        <dbReference type="ARBA" id="ARBA00022723"/>
    </source>
</evidence>
<dbReference type="InterPro" id="IPR012677">
    <property type="entry name" value="Nucleotide-bd_a/b_plait_sf"/>
</dbReference>
<feature type="domain" description="C3H1-type" evidence="10">
    <location>
        <begin position="215"/>
        <end position="242"/>
    </location>
</feature>
<gene>
    <name evidence="11" type="ORF">Sangu_1165700</name>
</gene>
<dbReference type="InterPro" id="IPR056276">
    <property type="entry name" value="AtC3H46-like_PABC-like"/>
</dbReference>
<keyword evidence="4 6" id="KW-0694">RNA-binding</keyword>
<dbReference type="SUPFAM" id="SSF90229">
    <property type="entry name" value="CCCH zinc finger"/>
    <property type="match status" value="1"/>
</dbReference>
<evidence type="ECO:0000259" key="9">
    <source>
        <dbReference type="PROSITE" id="PS50102"/>
    </source>
</evidence>
<dbReference type="InterPro" id="IPR000571">
    <property type="entry name" value="Znf_CCCH"/>
</dbReference>
<reference evidence="11" key="1">
    <citation type="submission" date="2020-06" db="EMBL/GenBank/DDBJ databases">
        <authorList>
            <person name="Li T."/>
            <person name="Hu X."/>
            <person name="Zhang T."/>
            <person name="Song X."/>
            <person name="Zhang H."/>
            <person name="Dai N."/>
            <person name="Sheng W."/>
            <person name="Hou X."/>
            <person name="Wei L."/>
        </authorList>
    </citation>
    <scope>NUCLEOTIDE SEQUENCE</scope>
    <source>
        <strain evidence="11">G01</strain>
        <tissue evidence="11">Leaf</tissue>
    </source>
</reference>
<evidence type="ECO:0000256" key="3">
    <source>
        <dbReference type="ARBA" id="ARBA00022833"/>
    </source>
</evidence>
<dbReference type="PANTHER" id="PTHR24009:SF3">
    <property type="entry name" value="RNA-BINDING (RRM_RBD_RNP MOTIFS) FAMILY PROTEIN-RELATED"/>
    <property type="match status" value="1"/>
</dbReference>
<dbReference type="InterPro" id="IPR036855">
    <property type="entry name" value="Znf_CCCH_sf"/>
</dbReference>
<dbReference type="FunFam" id="3.30.70.330:FF:000678">
    <property type="entry name" value="zinc finger CCCH domain-containing protein 53-like isoform X2"/>
    <property type="match status" value="1"/>
</dbReference>
<dbReference type="PROSITE" id="PS50103">
    <property type="entry name" value="ZF_C3H1"/>
    <property type="match status" value="1"/>
</dbReference>
<dbReference type="Pfam" id="PF00076">
    <property type="entry name" value="RRM_1"/>
    <property type="match status" value="1"/>
</dbReference>
<dbReference type="Pfam" id="PF23182">
    <property type="entry name" value="PABC_AtC3H46"/>
    <property type="match status" value="1"/>
</dbReference>
<dbReference type="GO" id="GO:0008270">
    <property type="term" value="F:zinc ion binding"/>
    <property type="evidence" value="ECO:0007669"/>
    <property type="project" value="UniProtKB-KW"/>
</dbReference>
<evidence type="ECO:0000256" key="2">
    <source>
        <dbReference type="ARBA" id="ARBA00022771"/>
    </source>
</evidence>
<dbReference type="Pfam" id="PF00642">
    <property type="entry name" value="zf-CCCH"/>
    <property type="match status" value="1"/>
</dbReference>
<evidence type="ECO:0000256" key="4">
    <source>
        <dbReference type="ARBA" id="ARBA00022884"/>
    </source>
</evidence>
<comment type="caution">
    <text evidence="11">The sequence shown here is derived from an EMBL/GenBank/DDBJ whole genome shotgun (WGS) entry which is preliminary data.</text>
</comment>
<dbReference type="InterPro" id="IPR000504">
    <property type="entry name" value="RRM_dom"/>
</dbReference>
<dbReference type="SMART" id="SM00360">
    <property type="entry name" value="RRM"/>
    <property type="match status" value="1"/>
</dbReference>
<feature type="domain" description="RRM" evidence="9">
    <location>
        <begin position="347"/>
        <end position="423"/>
    </location>
</feature>
<dbReference type="Gene3D" id="4.10.1000.10">
    <property type="entry name" value="Zinc finger, CCCH-type"/>
    <property type="match status" value="1"/>
</dbReference>
<evidence type="ECO:0000256" key="8">
    <source>
        <dbReference type="SAM" id="MobiDB-lite"/>
    </source>
</evidence>
<evidence type="ECO:0000259" key="10">
    <source>
        <dbReference type="PROSITE" id="PS50103"/>
    </source>
</evidence>
<feature type="region of interest" description="Disordered" evidence="8">
    <location>
        <begin position="587"/>
        <end position="628"/>
    </location>
</feature>
<dbReference type="PROSITE" id="PS50102">
    <property type="entry name" value="RRM"/>
    <property type="match status" value="1"/>
</dbReference>
<name>A0AAW2P0H6_9LAMI</name>
<proteinExistence type="predicted"/>
<organism evidence="11">
    <name type="scientific">Sesamum angustifolium</name>
    <dbReference type="NCBI Taxonomy" id="2727405"/>
    <lineage>
        <taxon>Eukaryota</taxon>
        <taxon>Viridiplantae</taxon>
        <taxon>Streptophyta</taxon>
        <taxon>Embryophyta</taxon>
        <taxon>Tracheophyta</taxon>
        <taxon>Spermatophyta</taxon>
        <taxon>Magnoliopsida</taxon>
        <taxon>eudicotyledons</taxon>
        <taxon>Gunneridae</taxon>
        <taxon>Pentapetalae</taxon>
        <taxon>asterids</taxon>
        <taxon>lamiids</taxon>
        <taxon>Lamiales</taxon>
        <taxon>Pedaliaceae</taxon>
        <taxon>Sesamum</taxon>
    </lineage>
</organism>
<evidence type="ECO:0000256" key="6">
    <source>
        <dbReference type="PROSITE-ProRule" id="PRU00176"/>
    </source>
</evidence>